<organism evidence="1 2">
    <name type="scientific">Runella slithyformis (strain ATCC 29530 / DSM 19594 / LMG 11500 / NCIMB 11436 / LSU 4)</name>
    <dbReference type="NCBI Taxonomy" id="761193"/>
    <lineage>
        <taxon>Bacteria</taxon>
        <taxon>Pseudomonadati</taxon>
        <taxon>Bacteroidota</taxon>
        <taxon>Cytophagia</taxon>
        <taxon>Cytophagales</taxon>
        <taxon>Spirosomataceae</taxon>
        <taxon>Runella</taxon>
    </lineage>
</organism>
<proteinExistence type="predicted"/>
<name>A0A7U3ZGC7_RUNSL</name>
<dbReference type="RefSeq" id="WP_013926043.1">
    <property type="nucleotide sequence ID" value="NC_015703.1"/>
</dbReference>
<evidence type="ECO:0000313" key="1">
    <source>
        <dbReference type="EMBL" id="AEI46718.1"/>
    </source>
</evidence>
<dbReference type="EMBL" id="CP002859">
    <property type="protein sequence ID" value="AEI46718.1"/>
    <property type="molecule type" value="Genomic_DNA"/>
</dbReference>
<reference evidence="1 2" key="2">
    <citation type="journal article" date="2012" name="Stand. Genomic Sci.">
        <title>Complete genome sequence of the aquatic bacterium Runella slithyformis type strain (LSU 4(T)).</title>
        <authorList>
            <person name="Copeland A."/>
            <person name="Zhang X."/>
            <person name="Misra M."/>
            <person name="Lapidus A."/>
            <person name="Nolan M."/>
            <person name="Lucas S."/>
            <person name="Deshpande S."/>
            <person name="Cheng J.F."/>
            <person name="Tapia R."/>
            <person name="Goodwin L.A."/>
            <person name="Pitluck S."/>
            <person name="Liolios K."/>
            <person name="Pagani I."/>
            <person name="Ivanova N."/>
            <person name="Mikhailova N."/>
            <person name="Pati A."/>
            <person name="Chen A."/>
            <person name="Palaniappan K."/>
            <person name="Land M."/>
            <person name="Hauser L."/>
            <person name="Pan C."/>
            <person name="Jeffries C.D."/>
            <person name="Detter J.C."/>
            <person name="Brambilla E.M."/>
            <person name="Rohde M."/>
            <person name="Djao O.D."/>
            <person name="Goker M."/>
            <person name="Sikorski J."/>
            <person name="Tindall B.J."/>
            <person name="Woyke T."/>
            <person name="Bristow J."/>
            <person name="Eisen J.A."/>
            <person name="Markowitz V."/>
            <person name="Hugenholtz P."/>
            <person name="Kyrpides N.C."/>
            <person name="Klenk H.P."/>
            <person name="Mavromatis K."/>
        </authorList>
    </citation>
    <scope>NUCLEOTIDE SEQUENCE [LARGE SCALE GENOMIC DNA]</scope>
    <source>
        <strain evidence="2">ATCC 29530 / DSM 19594 / LMG 11500 / NCIMB 11436 / LSU 4</strain>
    </source>
</reference>
<dbReference type="Pfam" id="PF04338">
    <property type="entry name" value="DUF481"/>
    <property type="match status" value="1"/>
</dbReference>
<dbReference type="KEGG" id="rsi:Runsl_0265"/>
<evidence type="ECO:0008006" key="3">
    <source>
        <dbReference type="Google" id="ProtNLM"/>
    </source>
</evidence>
<reference evidence="2" key="1">
    <citation type="submission" date="2011-06" db="EMBL/GenBank/DDBJ databases">
        <title>The complete genome of chromosome of Runella slithyformis DSM 19594.</title>
        <authorList>
            <consortium name="US DOE Joint Genome Institute (JGI-PGF)"/>
            <person name="Lucas S."/>
            <person name="Han J."/>
            <person name="Lapidus A."/>
            <person name="Bruce D."/>
            <person name="Goodwin L."/>
            <person name="Pitluck S."/>
            <person name="Peters L."/>
            <person name="Kyrpides N."/>
            <person name="Mavromatis K."/>
            <person name="Ivanova N."/>
            <person name="Ovchinnikova G."/>
            <person name="Zhang X."/>
            <person name="Misra M."/>
            <person name="Detter J.C."/>
            <person name="Tapia R."/>
            <person name="Han C."/>
            <person name="Land M."/>
            <person name="Hauser L."/>
            <person name="Markowitz V."/>
            <person name="Cheng J.-F."/>
            <person name="Hugenholtz P."/>
            <person name="Woyke T."/>
            <person name="Wu D."/>
            <person name="Tindall B."/>
            <person name="Faehrich R."/>
            <person name="Brambilla E."/>
            <person name="Klenk H.-P."/>
            <person name="Eisen J.A."/>
        </authorList>
    </citation>
    <scope>NUCLEOTIDE SEQUENCE [LARGE SCALE GENOMIC DNA]</scope>
    <source>
        <strain evidence="2">ATCC 29530 / DSM 19594 / LMG 11500 / NCIMB 11436 / LSU 4</strain>
    </source>
</reference>
<evidence type="ECO:0000313" key="2">
    <source>
        <dbReference type="Proteomes" id="UP000000493"/>
    </source>
</evidence>
<gene>
    <name evidence="1" type="ordered locus">Runsl_0265</name>
</gene>
<protein>
    <recommendedName>
        <fullName evidence="3">DUF481 domain-containing protein</fullName>
    </recommendedName>
</protein>
<keyword evidence="2" id="KW-1185">Reference proteome</keyword>
<sequence length="244" mass="28440">MRGPTALAQLNESDTLRFQLRTSLTDSYQQGNVALLTVRGRLDFSSRIHNDWAVKSQNSGLYQEFSRIKADNDVFSRNFLYYKPFRKVYPFAIGFVSANYRRKLDFRYFVGAGGTVQLIQRRHHALKASAGIVRESSHFLNSVYTLPVCNGNRIINVWRMTARAMGKHEVARTFRLFYDFYWQPALSNARNYRWQTDVGLEFPIWKGLAVNLLYLYTYENMVVETIKQQDQLLTFGVSFTKNIP</sequence>
<dbReference type="AlphaFoldDB" id="A0A7U3ZGC7"/>
<dbReference type="InterPro" id="IPR007433">
    <property type="entry name" value="DUF481"/>
</dbReference>
<accession>A0A7U3ZGC7</accession>
<dbReference type="Proteomes" id="UP000000493">
    <property type="component" value="Chromosome"/>
</dbReference>